<proteinExistence type="predicted"/>
<sequence length="125" mass="14051">MYSVRPDGAYDYDWDELAQNTRTMTIKYGSRQYISSSRSGSTVTIAGTTTRYSPRAGTYAALSGQRVYLQSRACSTCAWKPVTSTTTNRYGKVTFKRTSSTARYWRLKTVDSSNTFGRTSATSRR</sequence>
<evidence type="ECO:0000313" key="1">
    <source>
        <dbReference type="EMBL" id="UUZ43717.1"/>
    </source>
</evidence>
<gene>
    <name evidence="1" type="ORF">LP422_12810</name>
</gene>
<dbReference type="Proteomes" id="UP001059663">
    <property type="component" value="Chromosome"/>
</dbReference>
<evidence type="ECO:0000313" key="2">
    <source>
        <dbReference type="Proteomes" id="UP001059663"/>
    </source>
</evidence>
<organism evidence="1 2">
    <name type="scientific">Janibacter limosus</name>
    <dbReference type="NCBI Taxonomy" id="53458"/>
    <lineage>
        <taxon>Bacteria</taxon>
        <taxon>Bacillati</taxon>
        <taxon>Actinomycetota</taxon>
        <taxon>Actinomycetes</taxon>
        <taxon>Micrococcales</taxon>
        <taxon>Intrasporangiaceae</taxon>
        <taxon>Janibacter</taxon>
    </lineage>
</organism>
<name>A0AC61U145_9MICO</name>
<reference evidence="1" key="1">
    <citation type="submission" date="2021-11" db="EMBL/GenBank/DDBJ databases">
        <title>Study of the species diversity of bacterial strains isolated from a unique natural object - Shulgan-Tash cave (Bashkiria).</title>
        <authorList>
            <person name="Sazanova A.L."/>
            <person name="Chirak E.R."/>
            <person name="Safronova V.I."/>
        </authorList>
    </citation>
    <scope>NUCLEOTIDE SEQUENCE</scope>
    <source>
        <strain evidence="1">P1</strain>
    </source>
</reference>
<protein>
    <submittedName>
        <fullName evidence="1">Uncharacterized protein</fullName>
    </submittedName>
</protein>
<accession>A0AC61U145</accession>
<dbReference type="EMBL" id="CP087977">
    <property type="protein sequence ID" value="UUZ43717.1"/>
    <property type="molecule type" value="Genomic_DNA"/>
</dbReference>